<name>A0A8E2EZV7_9PEZI</name>
<dbReference type="OrthoDB" id="4772757at2759"/>
<protein>
    <recommendedName>
        <fullName evidence="3">Ankyrin</fullName>
    </recommendedName>
</protein>
<reference evidence="1 2" key="1">
    <citation type="journal article" date="2016" name="Nat. Commun.">
        <title>Ectomycorrhizal ecology is imprinted in the genome of the dominant symbiotic fungus Cenococcum geophilum.</title>
        <authorList>
            <consortium name="DOE Joint Genome Institute"/>
            <person name="Peter M."/>
            <person name="Kohler A."/>
            <person name="Ohm R.A."/>
            <person name="Kuo A."/>
            <person name="Krutzmann J."/>
            <person name="Morin E."/>
            <person name="Arend M."/>
            <person name="Barry K.W."/>
            <person name="Binder M."/>
            <person name="Choi C."/>
            <person name="Clum A."/>
            <person name="Copeland A."/>
            <person name="Grisel N."/>
            <person name="Haridas S."/>
            <person name="Kipfer T."/>
            <person name="LaButti K."/>
            <person name="Lindquist E."/>
            <person name="Lipzen A."/>
            <person name="Maire R."/>
            <person name="Meier B."/>
            <person name="Mihaltcheva S."/>
            <person name="Molinier V."/>
            <person name="Murat C."/>
            <person name="Poggeler S."/>
            <person name="Quandt C.A."/>
            <person name="Sperisen C."/>
            <person name="Tritt A."/>
            <person name="Tisserant E."/>
            <person name="Crous P.W."/>
            <person name="Henrissat B."/>
            <person name="Nehls U."/>
            <person name="Egli S."/>
            <person name="Spatafora J.W."/>
            <person name="Grigoriev I.V."/>
            <person name="Martin F.M."/>
        </authorList>
    </citation>
    <scope>NUCLEOTIDE SEQUENCE [LARGE SCALE GENOMIC DNA]</scope>
    <source>
        <strain evidence="1 2">CBS 207.34</strain>
    </source>
</reference>
<organism evidence="1 2">
    <name type="scientific">Glonium stellatum</name>
    <dbReference type="NCBI Taxonomy" id="574774"/>
    <lineage>
        <taxon>Eukaryota</taxon>
        <taxon>Fungi</taxon>
        <taxon>Dikarya</taxon>
        <taxon>Ascomycota</taxon>
        <taxon>Pezizomycotina</taxon>
        <taxon>Dothideomycetes</taxon>
        <taxon>Pleosporomycetidae</taxon>
        <taxon>Gloniales</taxon>
        <taxon>Gloniaceae</taxon>
        <taxon>Glonium</taxon>
    </lineage>
</organism>
<dbReference type="Pfam" id="PF12796">
    <property type="entry name" value="Ank_2"/>
    <property type="match status" value="1"/>
</dbReference>
<gene>
    <name evidence="1" type="ORF">AOQ84DRAFT_278817</name>
</gene>
<evidence type="ECO:0008006" key="3">
    <source>
        <dbReference type="Google" id="ProtNLM"/>
    </source>
</evidence>
<sequence length="61" mass="6236">GFWGNSLQAAVCSECYGIVKLLIHQGANVNAFGGPYGTALCAAISFGSIDMTQLLLDAGAE</sequence>
<dbReference type="EMBL" id="KV749771">
    <property type="protein sequence ID" value="OCL07884.1"/>
    <property type="molecule type" value="Genomic_DNA"/>
</dbReference>
<dbReference type="SUPFAM" id="SSF48403">
    <property type="entry name" value="Ankyrin repeat"/>
    <property type="match status" value="1"/>
</dbReference>
<feature type="non-terminal residue" evidence="1">
    <location>
        <position position="1"/>
    </location>
</feature>
<dbReference type="AlphaFoldDB" id="A0A8E2EZV7"/>
<dbReference type="InterPro" id="IPR036770">
    <property type="entry name" value="Ankyrin_rpt-contain_sf"/>
</dbReference>
<feature type="non-terminal residue" evidence="1">
    <location>
        <position position="61"/>
    </location>
</feature>
<evidence type="ECO:0000313" key="1">
    <source>
        <dbReference type="EMBL" id="OCL07884.1"/>
    </source>
</evidence>
<proteinExistence type="predicted"/>
<keyword evidence="2" id="KW-1185">Reference proteome</keyword>
<dbReference type="Proteomes" id="UP000250140">
    <property type="component" value="Unassembled WGS sequence"/>
</dbReference>
<accession>A0A8E2EZV7</accession>
<evidence type="ECO:0000313" key="2">
    <source>
        <dbReference type="Proteomes" id="UP000250140"/>
    </source>
</evidence>
<dbReference type="Gene3D" id="1.25.40.20">
    <property type="entry name" value="Ankyrin repeat-containing domain"/>
    <property type="match status" value="1"/>
</dbReference>
<dbReference type="InterPro" id="IPR002110">
    <property type="entry name" value="Ankyrin_rpt"/>
</dbReference>